<evidence type="ECO:0000256" key="1">
    <source>
        <dbReference type="ARBA" id="ARBA00022737"/>
    </source>
</evidence>
<feature type="compositionally biased region" description="Basic and acidic residues" evidence="2">
    <location>
        <begin position="182"/>
        <end position="203"/>
    </location>
</feature>
<name>A0A368PLX3_SETIT</name>
<dbReference type="EMBL" id="CM003528">
    <property type="protein sequence ID" value="RCV06755.1"/>
    <property type="molecule type" value="Genomic_DNA"/>
</dbReference>
<dbReference type="Pfam" id="PF23598">
    <property type="entry name" value="LRR_14"/>
    <property type="match status" value="1"/>
</dbReference>
<feature type="compositionally biased region" description="Basic and acidic residues" evidence="2">
    <location>
        <begin position="263"/>
        <end position="276"/>
    </location>
</feature>
<dbReference type="SUPFAM" id="SSF52047">
    <property type="entry name" value="RNI-like"/>
    <property type="match status" value="1"/>
</dbReference>
<dbReference type="OrthoDB" id="1934998at2759"/>
<feature type="compositionally biased region" description="Basic and acidic residues" evidence="2">
    <location>
        <begin position="87"/>
        <end position="98"/>
    </location>
</feature>
<evidence type="ECO:0000259" key="3">
    <source>
        <dbReference type="Pfam" id="PF23598"/>
    </source>
</evidence>
<feature type="compositionally biased region" description="Basic and acidic residues" evidence="2">
    <location>
        <begin position="483"/>
        <end position="501"/>
    </location>
</feature>
<reference evidence="4" key="1">
    <citation type="journal article" date="2012" name="Nat. Biotechnol.">
        <title>Reference genome sequence of the model plant Setaria.</title>
        <authorList>
            <person name="Bennetzen J.L."/>
            <person name="Schmutz J."/>
            <person name="Wang H."/>
            <person name="Percifield R."/>
            <person name="Hawkins J."/>
            <person name="Pontaroli A.C."/>
            <person name="Estep M."/>
            <person name="Feng L."/>
            <person name="Vaughn J.N."/>
            <person name="Grimwood J."/>
            <person name="Jenkins J."/>
            <person name="Barry K."/>
            <person name="Lindquist E."/>
            <person name="Hellsten U."/>
            <person name="Deshpande S."/>
            <person name="Wang X."/>
            <person name="Wu X."/>
            <person name="Mitros T."/>
            <person name="Triplett J."/>
            <person name="Yang X."/>
            <person name="Ye C.Y."/>
            <person name="Mauro-Herrera M."/>
            <person name="Wang L."/>
            <person name="Li P."/>
            <person name="Sharma M."/>
            <person name="Sharma R."/>
            <person name="Ronald P.C."/>
            <person name="Panaud O."/>
            <person name="Kellogg E.A."/>
            <person name="Brutnell T.P."/>
            <person name="Doust A.N."/>
            <person name="Tuskan G.A."/>
            <person name="Rokhsar D."/>
            <person name="Devos K.M."/>
        </authorList>
    </citation>
    <scope>NUCLEOTIDE SEQUENCE [LARGE SCALE GENOMIC DNA]</scope>
    <source>
        <strain evidence="4">Yugu1</strain>
    </source>
</reference>
<feature type="compositionally biased region" description="Basic and acidic residues" evidence="2">
    <location>
        <begin position="568"/>
        <end position="588"/>
    </location>
</feature>
<feature type="compositionally biased region" description="Polar residues" evidence="2">
    <location>
        <begin position="285"/>
        <end position="295"/>
    </location>
</feature>
<accession>A0A368PLX3</accession>
<feature type="region of interest" description="Disordered" evidence="2">
    <location>
        <begin position="549"/>
        <end position="614"/>
    </location>
</feature>
<dbReference type="PANTHER" id="PTHR47186:SF54">
    <property type="entry name" value="DISEASE RESISTANCE RPP13-LIKE PROTEIN 4"/>
    <property type="match status" value="1"/>
</dbReference>
<gene>
    <name evidence="4" type="ORF">SETIT_1G189000v2</name>
</gene>
<feature type="compositionally biased region" description="Basic and acidic residues" evidence="2">
    <location>
        <begin position="724"/>
        <end position="735"/>
    </location>
</feature>
<feature type="region of interest" description="Disordered" evidence="2">
    <location>
        <begin position="817"/>
        <end position="855"/>
    </location>
</feature>
<feature type="compositionally biased region" description="Basic and acidic residues" evidence="2">
    <location>
        <begin position="416"/>
        <end position="432"/>
    </location>
</feature>
<dbReference type="InterPro" id="IPR032675">
    <property type="entry name" value="LRR_dom_sf"/>
</dbReference>
<sequence length="1323" mass="144317">MAAEPGKETVAPAPPPREPKTVDGRPAEAEIADLVAPLTSEPAEAPHAVVEPGEETTTPPPPPPPRETEPTDGVAPALDPALPTAESARRAPPQEKPDAAAAGPPEQTTTEAGGLPPTPTKAEEVAALPPPAEKPSLGRVVTAAVEAEKQLPVAAAPAPPQQQSPPQQQQESGTAKEASSVHAEKKDAAPVAAHEGEEKKPGEKLAALAPMAQDGRRGWRHLQAAVRLIFLRCKRAPRGDQSTPQSPMPEDKGGETKPPASVQEEKKPTLADEGETKPPAPGGEQQASGQEQVATSPPPPPPPTETSSLERAATAAEAEKPLAAPPPQQPPQKEEGGAPGQASSVQEEEEKGAAPAKAPEGEEKPARRRWRRFKAAVLLLFLRPNSSPRHGDQLSMDKEDEVQPPAPAGKQPASGLEDRKTIQAEKPQRKDSAVGVPAEPHKGEMKPSAPDGEVPASGQKEQKPATAPKPYGKDSTGGVLDKPGVKRKDERGESKRRHDESQAGAVAGGDAGPEGTPAGNTKTTSPPGSLAKKFQKAVKRLLGILSWYKEHRSSRVGGEPQAGAPPMEEGKGADEIKPATAPDGDKGADAGTKPSPADGKQPASGSEEEKRKKWEREEERLEEILEGAFTRLLAAEYHQLRPIRKKCLLTFSVFDLASEVKKQVMVYWWVSEFNLRHRSDQSVKSAADAAPTETRRSTCWQARKTAAAAAAAGSGGHPPAPEGSKAEDHGGKPDAEAEGIFSELSSHGFLEPMKNWCSRVIHGCKVNPLVHWMLKRRARDDRFADLDVKGSPADLQHSSSILCLTARNRELLQKMRMADESQQAGNKTDTTTTTSQQKPGAPSQDKAPDQDPKNTESIPIEEIAKLFKRKQVILNVNAHVYPVSKSTFFHLADSLVVLQLGRWCNLDDKTYMEVDGLESLSTIGLLKNLRYLSLRGLSRLTELPKGIRWLRKLAILDMRGCQNLVNVASKITTPLKQLTHLDLTECYMLEHIGRGITSVSELQVFKGFVFATGTQGNKACRLQDLKRLRKLQKLTVRITTDANVGRSEMAELKHLTSLRKLTITWSEIPSILDGDSDTVKGRRAELIEKWTSFELPQELLKLDLRCYPKNELKLKKHQNLKKLYLRGGDLERFSIGDESKPINSSEKTNSIKTLRLRYLKNFSMEWKDIRLLLGDIEYMEIVTKDEKLMKDVNKDQKDIEEESKLVKDVEIKGQKDRGEEPKPVKEKKIIYSTLDENGVWVKDQKEEDNLRLIAQASKEKEAQDAMEKSKVSGPIEDPNKAASIVKDANEDDNTRKRQSEGKQEHVATDEVPQQLKTEPTPTV</sequence>
<feature type="domain" description="Disease resistance R13L4/SHOC-2-like LRR" evidence="3">
    <location>
        <begin position="913"/>
        <end position="1067"/>
    </location>
</feature>
<feature type="region of interest" description="Disordered" evidence="2">
    <location>
        <begin position="707"/>
        <end position="736"/>
    </location>
</feature>
<feature type="compositionally biased region" description="Polar residues" evidence="2">
    <location>
        <begin position="518"/>
        <end position="527"/>
    </location>
</feature>
<feature type="region of interest" description="Disordered" evidence="2">
    <location>
        <begin position="1"/>
        <end position="209"/>
    </location>
</feature>
<feature type="region of interest" description="Disordered" evidence="2">
    <location>
        <begin position="235"/>
        <end position="534"/>
    </location>
</feature>
<feature type="compositionally biased region" description="Polar residues" evidence="2">
    <location>
        <begin position="1314"/>
        <end position="1323"/>
    </location>
</feature>
<dbReference type="Gene3D" id="3.80.10.10">
    <property type="entry name" value="Ribonuclease Inhibitor"/>
    <property type="match status" value="1"/>
</dbReference>
<dbReference type="PANTHER" id="PTHR47186">
    <property type="entry name" value="LEUCINE-RICH REPEAT-CONTAINING PROTEIN 57"/>
    <property type="match status" value="1"/>
</dbReference>
<feature type="compositionally biased region" description="Basic and acidic residues" evidence="2">
    <location>
        <begin position="1292"/>
        <end position="1308"/>
    </location>
</feature>
<evidence type="ECO:0000313" key="4">
    <source>
        <dbReference type="EMBL" id="RCV06755.1"/>
    </source>
</evidence>
<feature type="compositionally biased region" description="Basic and acidic residues" evidence="2">
    <location>
        <begin position="1257"/>
        <end position="1270"/>
    </location>
</feature>
<dbReference type="EMBL" id="CM003528">
    <property type="protein sequence ID" value="RCV06754.1"/>
    <property type="molecule type" value="Genomic_DNA"/>
</dbReference>
<keyword evidence="1" id="KW-0677">Repeat</keyword>
<evidence type="ECO:0000256" key="2">
    <source>
        <dbReference type="SAM" id="MobiDB-lite"/>
    </source>
</evidence>
<dbReference type="InterPro" id="IPR055414">
    <property type="entry name" value="LRR_R13L4/SHOC2-like"/>
</dbReference>
<feature type="compositionally biased region" description="Basic and acidic residues" evidence="2">
    <location>
        <begin position="17"/>
        <end position="28"/>
    </location>
</feature>
<reference evidence="4" key="2">
    <citation type="submission" date="2015-07" db="EMBL/GenBank/DDBJ databases">
        <authorList>
            <person name="Noorani M."/>
        </authorList>
    </citation>
    <scope>NUCLEOTIDE SEQUENCE</scope>
    <source>
        <strain evidence="4">Yugu1</strain>
    </source>
</reference>
<organism evidence="4">
    <name type="scientific">Setaria italica</name>
    <name type="common">Foxtail millet</name>
    <name type="synonym">Panicum italicum</name>
    <dbReference type="NCBI Taxonomy" id="4555"/>
    <lineage>
        <taxon>Eukaryota</taxon>
        <taxon>Viridiplantae</taxon>
        <taxon>Streptophyta</taxon>
        <taxon>Embryophyta</taxon>
        <taxon>Tracheophyta</taxon>
        <taxon>Spermatophyta</taxon>
        <taxon>Magnoliopsida</taxon>
        <taxon>Liliopsida</taxon>
        <taxon>Poales</taxon>
        <taxon>Poaceae</taxon>
        <taxon>PACMAD clade</taxon>
        <taxon>Panicoideae</taxon>
        <taxon>Panicodae</taxon>
        <taxon>Paniceae</taxon>
        <taxon>Cenchrinae</taxon>
        <taxon>Setaria</taxon>
    </lineage>
</organism>
<feature type="region of interest" description="Disordered" evidence="2">
    <location>
        <begin position="1253"/>
        <end position="1323"/>
    </location>
</feature>
<proteinExistence type="predicted"/>
<protein>
    <recommendedName>
        <fullName evidence="3">Disease resistance R13L4/SHOC-2-like LRR domain-containing protein</fullName>
    </recommendedName>
</protein>